<comment type="caution">
    <text evidence="1">The sequence shown here is derived from an EMBL/GenBank/DDBJ whole genome shotgun (WGS) entry which is preliminary data.</text>
</comment>
<keyword evidence="2" id="KW-1185">Reference proteome</keyword>
<dbReference type="Gene3D" id="3.30.1330.40">
    <property type="entry name" value="RutC-like"/>
    <property type="match status" value="1"/>
</dbReference>
<gene>
    <name evidence="1" type="ORF">FB388_4844</name>
</gene>
<accession>A0A543FUW3</accession>
<dbReference type="PANTHER" id="PTHR43857:SF1">
    <property type="entry name" value="YJGH FAMILY PROTEIN"/>
    <property type="match status" value="1"/>
</dbReference>
<dbReference type="EMBL" id="VFPH01000002">
    <property type="protein sequence ID" value="TQM37627.1"/>
    <property type="molecule type" value="Genomic_DNA"/>
</dbReference>
<dbReference type="OrthoDB" id="9803101at2"/>
<dbReference type="RefSeq" id="WP_142104418.1">
    <property type="nucleotide sequence ID" value="NZ_VFPH01000002.1"/>
</dbReference>
<dbReference type="PANTHER" id="PTHR43857">
    <property type="entry name" value="BLR7761 PROTEIN"/>
    <property type="match status" value="1"/>
</dbReference>
<protein>
    <submittedName>
        <fullName evidence="1">Enamine deaminase RidA (YjgF/YER057c/UK114 family)</fullName>
    </submittedName>
</protein>
<dbReference type="Pfam" id="PF01042">
    <property type="entry name" value="Ribonuc_L-PSP"/>
    <property type="match status" value="1"/>
</dbReference>
<dbReference type="CDD" id="cd00448">
    <property type="entry name" value="YjgF_YER057c_UK114_family"/>
    <property type="match status" value="1"/>
</dbReference>
<organism evidence="1 2">
    <name type="scientific">Pseudonocardia cypriaca</name>
    <dbReference type="NCBI Taxonomy" id="882449"/>
    <lineage>
        <taxon>Bacteria</taxon>
        <taxon>Bacillati</taxon>
        <taxon>Actinomycetota</taxon>
        <taxon>Actinomycetes</taxon>
        <taxon>Pseudonocardiales</taxon>
        <taxon>Pseudonocardiaceae</taxon>
        <taxon>Pseudonocardia</taxon>
    </lineage>
</organism>
<proteinExistence type="predicted"/>
<dbReference type="InterPro" id="IPR035959">
    <property type="entry name" value="RutC-like_sf"/>
</dbReference>
<dbReference type="Proteomes" id="UP000319818">
    <property type="component" value="Unassembled WGS sequence"/>
</dbReference>
<dbReference type="InterPro" id="IPR006175">
    <property type="entry name" value="YjgF/YER057c/UK114"/>
</dbReference>
<sequence length="137" mass="14385">MDGVIERRSGNLHPTSGYHHVTIANPGRLAFLAGQMPMDETGTQVVGVDDLDRQVDVTVEHTQKALAIAGARPEDVVRSVVYVVGDQAAAARAWHRFAESSIGAAFTSASTLLGVAALGFPDQLVELELTAALPPVA</sequence>
<dbReference type="AlphaFoldDB" id="A0A543FUW3"/>
<evidence type="ECO:0000313" key="1">
    <source>
        <dbReference type="EMBL" id="TQM37627.1"/>
    </source>
</evidence>
<reference evidence="1 2" key="1">
    <citation type="submission" date="2019-06" db="EMBL/GenBank/DDBJ databases">
        <title>Sequencing the genomes of 1000 actinobacteria strains.</title>
        <authorList>
            <person name="Klenk H.-P."/>
        </authorList>
    </citation>
    <scope>NUCLEOTIDE SEQUENCE [LARGE SCALE GENOMIC DNA]</scope>
    <source>
        <strain evidence="1 2">DSM 45511</strain>
    </source>
</reference>
<dbReference type="SUPFAM" id="SSF55298">
    <property type="entry name" value="YjgF-like"/>
    <property type="match status" value="1"/>
</dbReference>
<name>A0A543FUW3_9PSEU</name>
<evidence type="ECO:0000313" key="2">
    <source>
        <dbReference type="Proteomes" id="UP000319818"/>
    </source>
</evidence>